<dbReference type="PROSITE" id="PS01225">
    <property type="entry name" value="CTCK_2"/>
    <property type="match status" value="1"/>
</dbReference>
<dbReference type="Gene3D" id="2.10.90.10">
    <property type="entry name" value="Cystine-knot cytokines"/>
    <property type="match status" value="1"/>
</dbReference>
<comment type="subcellular location">
    <subcellularLocation>
        <location evidence="1">Secreted</location>
    </subcellularLocation>
</comment>
<feature type="non-terminal residue" evidence="7">
    <location>
        <position position="1"/>
    </location>
</feature>
<dbReference type="AlphaFoldDB" id="G7PNV4"/>
<dbReference type="PROSITE" id="PS01185">
    <property type="entry name" value="CTCK_1"/>
    <property type="match status" value="1"/>
</dbReference>
<name>G7PNV4_MACFA</name>
<protein>
    <recommendedName>
        <fullName evidence="6">CTCK domain-containing protein</fullName>
    </recommendedName>
</protein>
<dbReference type="Proteomes" id="UP000009130">
    <property type="component" value="Chromosome 14"/>
</dbReference>
<sequence>YSFEGNMVEHRCQCCQELRTSLRNVTLHCADGSSRTFSFTEVEQCGCMGQRCPAPGDTQHSEEMGPEQSQEAGSGSWERGTRVSPVH</sequence>
<dbReference type="GO" id="GO:0005576">
    <property type="term" value="C:extracellular region"/>
    <property type="evidence" value="ECO:0007669"/>
    <property type="project" value="UniProtKB-SubCell"/>
</dbReference>
<evidence type="ECO:0000313" key="7">
    <source>
        <dbReference type="EMBL" id="EHH55964.1"/>
    </source>
</evidence>
<reference evidence="7" key="1">
    <citation type="journal article" date="2011" name="Nat. Biotechnol.">
        <title>Genome sequencing and comparison of two nonhuman primate animal models, the cynomolgus and Chinese rhesus macaques.</title>
        <authorList>
            <person name="Yan G."/>
            <person name="Zhang G."/>
            <person name="Fang X."/>
            <person name="Zhang Y."/>
            <person name="Li C."/>
            <person name="Ling F."/>
            <person name="Cooper D.N."/>
            <person name="Li Q."/>
            <person name="Li Y."/>
            <person name="van Gool A.J."/>
            <person name="Du H."/>
            <person name="Chen J."/>
            <person name="Chen R."/>
            <person name="Zhang P."/>
            <person name="Huang Z."/>
            <person name="Thompson J.R."/>
            <person name="Meng Y."/>
            <person name="Bai Y."/>
            <person name="Wang J."/>
            <person name="Zhuo M."/>
            <person name="Wang T."/>
            <person name="Huang Y."/>
            <person name="Wei L."/>
            <person name="Li J."/>
            <person name="Wang Z."/>
            <person name="Hu H."/>
            <person name="Yang P."/>
            <person name="Le L."/>
            <person name="Stenson P.D."/>
            <person name="Li B."/>
            <person name="Liu X."/>
            <person name="Ball E.V."/>
            <person name="An N."/>
            <person name="Huang Q."/>
            <person name="Zhang Y."/>
            <person name="Fan W."/>
            <person name="Zhang X."/>
            <person name="Li Y."/>
            <person name="Wang W."/>
            <person name="Katze M.G."/>
            <person name="Su B."/>
            <person name="Nielsen R."/>
            <person name="Yang H."/>
            <person name="Wang J."/>
            <person name="Wang X."/>
            <person name="Wang J."/>
        </authorList>
    </citation>
    <scope>NUCLEOTIDE SEQUENCE [LARGE SCALE GENOMIC DNA]</scope>
    <source>
        <strain evidence="7">CE-4</strain>
    </source>
</reference>
<evidence type="ECO:0000256" key="3">
    <source>
        <dbReference type="ARBA" id="ARBA00023157"/>
    </source>
</evidence>
<dbReference type="EMBL" id="CM001289">
    <property type="protein sequence ID" value="EHH55964.1"/>
    <property type="molecule type" value="Genomic_DNA"/>
</dbReference>
<evidence type="ECO:0000256" key="5">
    <source>
        <dbReference type="SAM" id="MobiDB-lite"/>
    </source>
</evidence>
<comment type="caution">
    <text evidence="4">Lacks conserved residue(s) required for the propagation of feature annotation.</text>
</comment>
<dbReference type="InterPro" id="IPR029034">
    <property type="entry name" value="Cystine-knot_cytokine"/>
</dbReference>
<feature type="region of interest" description="Disordered" evidence="5">
    <location>
        <begin position="55"/>
        <end position="87"/>
    </location>
</feature>
<accession>G7PNV4</accession>
<keyword evidence="3" id="KW-1015">Disulfide bond</keyword>
<gene>
    <name evidence="7" type="ORF">EGM_05274</name>
</gene>
<evidence type="ECO:0000256" key="1">
    <source>
        <dbReference type="ARBA" id="ARBA00004613"/>
    </source>
</evidence>
<evidence type="ECO:0000256" key="2">
    <source>
        <dbReference type="ARBA" id="ARBA00022525"/>
    </source>
</evidence>
<evidence type="ECO:0000256" key="4">
    <source>
        <dbReference type="PROSITE-ProRule" id="PRU00039"/>
    </source>
</evidence>
<dbReference type="SMART" id="SM00041">
    <property type="entry name" value="CT"/>
    <property type="match status" value="1"/>
</dbReference>
<dbReference type="InterPro" id="IPR006207">
    <property type="entry name" value="Cys_knot_C"/>
</dbReference>
<feature type="non-terminal residue" evidence="7">
    <location>
        <position position="87"/>
    </location>
</feature>
<evidence type="ECO:0000259" key="6">
    <source>
        <dbReference type="PROSITE" id="PS01225"/>
    </source>
</evidence>
<organism>
    <name type="scientific">Macaca fascicularis</name>
    <name type="common">Crab-eating macaque</name>
    <name type="synonym">Cynomolgus monkey</name>
    <dbReference type="NCBI Taxonomy" id="9541"/>
    <lineage>
        <taxon>Eukaryota</taxon>
        <taxon>Metazoa</taxon>
        <taxon>Chordata</taxon>
        <taxon>Craniata</taxon>
        <taxon>Vertebrata</taxon>
        <taxon>Euteleostomi</taxon>
        <taxon>Mammalia</taxon>
        <taxon>Eutheria</taxon>
        <taxon>Euarchontoglires</taxon>
        <taxon>Primates</taxon>
        <taxon>Haplorrhini</taxon>
        <taxon>Catarrhini</taxon>
        <taxon>Cercopithecidae</taxon>
        <taxon>Cercopithecinae</taxon>
        <taxon>Macaca</taxon>
    </lineage>
</organism>
<keyword evidence="2" id="KW-0964">Secreted</keyword>
<proteinExistence type="predicted"/>
<feature type="domain" description="CTCK" evidence="6">
    <location>
        <begin position="1"/>
        <end position="53"/>
    </location>
</feature>